<protein>
    <submittedName>
        <fullName evidence="1">Uncharacterized protein</fullName>
    </submittedName>
</protein>
<sequence length="207" mass="22757">MDDSLFGVESTGDTVVDSEAEFCVLSGELELLVADCPEESLDNSLFGVESTGDTVVDSEAEFCVLSEELELLVADCPEESVDDSLFGVASSDDTCAESEEAFCVLSEEGVFLLLQPTMENIIIRDSKIADIFFIEILLSCFEFLTCLTDKLRKGFNAFCRKRFFCFTVTGSPPDIGGKSYELQLILLSLIRPSNFLDCSYRMVSANV</sequence>
<evidence type="ECO:0000313" key="1">
    <source>
        <dbReference type="EMBL" id="SHI74826.1"/>
    </source>
</evidence>
<reference evidence="2" key="1">
    <citation type="submission" date="2016-11" db="EMBL/GenBank/DDBJ databases">
        <authorList>
            <person name="Varghese N."/>
            <person name="Submissions S."/>
        </authorList>
    </citation>
    <scope>NUCLEOTIDE SEQUENCE [LARGE SCALE GENOMIC DNA]</scope>
    <source>
        <strain evidence="2">DSM 15449</strain>
    </source>
</reference>
<keyword evidence="2" id="KW-1185">Reference proteome</keyword>
<organism evidence="1 2">
    <name type="scientific">Desulfosporosinus lacus DSM 15449</name>
    <dbReference type="NCBI Taxonomy" id="1121420"/>
    <lineage>
        <taxon>Bacteria</taxon>
        <taxon>Bacillati</taxon>
        <taxon>Bacillota</taxon>
        <taxon>Clostridia</taxon>
        <taxon>Eubacteriales</taxon>
        <taxon>Desulfitobacteriaceae</taxon>
        <taxon>Desulfosporosinus</taxon>
    </lineage>
</organism>
<proteinExistence type="predicted"/>
<evidence type="ECO:0000313" key="2">
    <source>
        <dbReference type="Proteomes" id="UP000183954"/>
    </source>
</evidence>
<dbReference type="Proteomes" id="UP000183954">
    <property type="component" value="Unassembled WGS sequence"/>
</dbReference>
<gene>
    <name evidence="1" type="ORF">SAMN02746098_04574</name>
</gene>
<name>A0A1M6DNL6_9FIRM</name>
<dbReference type="EMBL" id="FQXJ01000024">
    <property type="protein sequence ID" value="SHI74826.1"/>
    <property type="molecule type" value="Genomic_DNA"/>
</dbReference>
<dbReference type="RefSeq" id="WP_242947688.1">
    <property type="nucleotide sequence ID" value="NZ_FQXJ01000024.1"/>
</dbReference>
<accession>A0A1M6DNL6</accession>
<dbReference type="STRING" id="1121420.SAMN02746098_04574"/>
<dbReference type="AlphaFoldDB" id="A0A1M6DNL6"/>